<keyword evidence="2" id="KW-1185">Reference proteome</keyword>
<evidence type="ECO:0000313" key="2">
    <source>
        <dbReference type="Proteomes" id="UP001055439"/>
    </source>
</evidence>
<organism evidence="1 2">
    <name type="scientific">Musa troglodytarum</name>
    <name type="common">fe'i banana</name>
    <dbReference type="NCBI Taxonomy" id="320322"/>
    <lineage>
        <taxon>Eukaryota</taxon>
        <taxon>Viridiplantae</taxon>
        <taxon>Streptophyta</taxon>
        <taxon>Embryophyta</taxon>
        <taxon>Tracheophyta</taxon>
        <taxon>Spermatophyta</taxon>
        <taxon>Magnoliopsida</taxon>
        <taxon>Liliopsida</taxon>
        <taxon>Zingiberales</taxon>
        <taxon>Musaceae</taxon>
        <taxon>Musa</taxon>
    </lineage>
</organism>
<protein>
    <submittedName>
        <fullName evidence="1">Uncharacterized protein</fullName>
    </submittedName>
</protein>
<name>A0A9E7I3L5_9LILI</name>
<dbReference type="EMBL" id="CP097510">
    <property type="protein sequence ID" value="URE40842.1"/>
    <property type="molecule type" value="Genomic_DNA"/>
</dbReference>
<reference evidence="1" key="1">
    <citation type="submission" date="2022-05" db="EMBL/GenBank/DDBJ databases">
        <title>The Musa troglodytarum L. genome provides insights into the mechanism of non-climacteric behaviour and enrichment of carotenoids.</title>
        <authorList>
            <person name="Wang J."/>
        </authorList>
    </citation>
    <scope>NUCLEOTIDE SEQUENCE</scope>
    <source>
        <tissue evidence="1">Leaf</tissue>
    </source>
</reference>
<dbReference type="AlphaFoldDB" id="A0A9E7I3L5"/>
<dbReference type="Proteomes" id="UP001055439">
    <property type="component" value="Chromosome 8"/>
</dbReference>
<gene>
    <name evidence="1" type="ORF">MUK42_14380</name>
</gene>
<accession>A0A9E7I3L5</accession>
<evidence type="ECO:0000313" key="1">
    <source>
        <dbReference type="EMBL" id="URE40842.1"/>
    </source>
</evidence>
<proteinExistence type="predicted"/>
<sequence>MHQRAYPCKSWRSSLAMILKQEKRTSFAQLTVLCAWRTLRGQATRYAGPPRMAREEGRSPRVVEPGLTWGRMIYNVDQLHQLDKNLPTERLSDISSLRVVSLSYALVLYNPKMDSLE</sequence>